<evidence type="ECO:0000256" key="4">
    <source>
        <dbReference type="ARBA" id="ARBA00022741"/>
    </source>
</evidence>
<proteinExistence type="inferred from homology"/>
<comment type="similarity">
    <text evidence="1">Belongs to the ABC transporter superfamily.</text>
</comment>
<evidence type="ECO:0000256" key="3">
    <source>
        <dbReference type="ARBA" id="ARBA00022458"/>
    </source>
</evidence>
<evidence type="ECO:0000256" key="1">
    <source>
        <dbReference type="ARBA" id="ARBA00005417"/>
    </source>
</evidence>
<dbReference type="SMART" id="SM00382">
    <property type="entry name" value="AAA"/>
    <property type="match status" value="1"/>
</dbReference>
<dbReference type="InterPro" id="IPR025302">
    <property type="entry name" value="DrrA1/2-like_C"/>
</dbReference>
<keyword evidence="4" id="KW-0547">Nucleotide-binding</keyword>
<dbReference type="HOGENOM" id="CLU_000604_1_2_12"/>
<evidence type="ECO:0000256" key="2">
    <source>
        <dbReference type="ARBA" id="ARBA00022448"/>
    </source>
</evidence>
<feature type="domain" description="ABC transporter" evidence="6">
    <location>
        <begin position="2"/>
        <end position="230"/>
    </location>
</feature>
<dbReference type="SUPFAM" id="SSF52540">
    <property type="entry name" value="P-loop containing nucleoside triphosphate hydrolases"/>
    <property type="match status" value="1"/>
</dbReference>
<organism evidence="7 8">
    <name type="scientific">Salinispira pacifica</name>
    <dbReference type="NCBI Taxonomy" id="1307761"/>
    <lineage>
        <taxon>Bacteria</taxon>
        <taxon>Pseudomonadati</taxon>
        <taxon>Spirochaetota</taxon>
        <taxon>Spirochaetia</taxon>
        <taxon>Spirochaetales</taxon>
        <taxon>Spirochaetaceae</taxon>
        <taxon>Salinispira</taxon>
    </lineage>
</organism>
<dbReference type="PATRIC" id="fig|1307761.3.peg.442"/>
<dbReference type="KEGG" id="slr:L21SP2_0442"/>
<dbReference type="GO" id="GO:0005524">
    <property type="term" value="F:ATP binding"/>
    <property type="evidence" value="ECO:0007669"/>
    <property type="project" value="UniProtKB-KW"/>
</dbReference>
<keyword evidence="5 7" id="KW-0067">ATP-binding</keyword>
<evidence type="ECO:0000256" key="5">
    <source>
        <dbReference type="ARBA" id="ARBA00022840"/>
    </source>
</evidence>
<dbReference type="Pfam" id="PF00005">
    <property type="entry name" value="ABC_tran"/>
    <property type="match status" value="1"/>
</dbReference>
<dbReference type="AlphaFoldDB" id="V5WE74"/>
<gene>
    <name evidence="7" type="ORF">L21SP2_0442</name>
</gene>
<name>V5WE74_9SPIO</name>
<sequence length="301" mass="34166">MLELQELKKDFEGVRAVDSLSLSLKRSGIFGLLGPNGAGKSTTIRMILQIIMADSGKILFDGRPITSADRERIGYLPEERGLYPKMKCGETLEYFARLKSVEPGENLNRRIDYWLDRFQLSEYKNRKVDDLSKGMGQKLQFIVTLLHDPDLLILDEPFSGLDPLSQNLILEILTELKRDGKTILFSTHIMDHAEKICDEICIINRGAQILSGRLSDIKSSRGNNTLYLESEQDFPRLEDIPGVQSVLSFPRGREIMLEQGNDGQQLLKTLLEQISIQRFEFKAPSLHAIYSELLGADHEKQ</sequence>
<reference evidence="7 8" key="1">
    <citation type="journal article" date="2015" name="Stand. Genomic Sci.">
        <title>Complete genome sequence and description of Salinispira pacifica gen. nov., sp. nov., a novel spirochaete isolated form a hypersaline microbial mat.</title>
        <authorList>
            <person name="Ben Hania W."/>
            <person name="Joseph M."/>
            <person name="Schumann P."/>
            <person name="Bunk B."/>
            <person name="Fiebig A."/>
            <person name="Sproer C."/>
            <person name="Klenk H.P."/>
            <person name="Fardeau M.L."/>
            <person name="Spring S."/>
        </authorList>
    </citation>
    <scope>NUCLEOTIDE SEQUENCE [LARGE SCALE GENOMIC DNA]</scope>
    <source>
        <strain evidence="7 8">L21-RPul-D2</strain>
    </source>
</reference>
<dbReference type="RefSeq" id="WP_024266806.1">
    <property type="nucleotide sequence ID" value="NC_023035.1"/>
</dbReference>
<dbReference type="STRING" id="1307761.L21SP2_0442"/>
<dbReference type="InterPro" id="IPR050763">
    <property type="entry name" value="ABC_transporter_ATP-binding"/>
</dbReference>
<protein>
    <submittedName>
        <fullName evidence="7">ABC transporter, ATP-binding protein</fullName>
    </submittedName>
</protein>
<dbReference type="OrthoDB" id="9775135at2"/>
<keyword evidence="8" id="KW-1185">Reference proteome</keyword>
<dbReference type="eggNOG" id="COG4152">
    <property type="taxonomic scope" value="Bacteria"/>
</dbReference>
<dbReference type="EMBL" id="CP006939">
    <property type="protein sequence ID" value="AHC13874.1"/>
    <property type="molecule type" value="Genomic_DNA"/>
</dbReference>
<dbReference type="PANTHER" id="PTHR42711:SF5">
    <property type="entry name" value="ABC TRANSPORTER ATP-BINDING PROTEIN NATA"/>
    <property type="match status" value="1"/>
</dbReference>
<dbReference type="PROSITE" id="PS50893">
    <property type="entry name" value="ABC_TRANSPORTER_2"/>
    <property type="match status" value="1"/>
</dbReference>
<dbReference type="Proteomes" id="UP000018680">
    <property type="component" value="Chromosome"/>
</dbReference>
<dbReference type="PANTHER" id="PTHR42711">
    <property type="entry name" value="ABC TRANSPORTER ATP-BINDING PROTEIN"/>
    <property type="match status" value="1"/>
</dbReference>
<dbReference type="InterPro" id="IPR003439">
    <property type="entry name" value="ABC_transporter-like_ATP-bd"/>
</dbReference>
<dbReference type="Gene3D" id="3.40.50.300">
    <property type="entry name" value="P-loop containing nucleotide triphosphate hydrolases"/>
    <property type="match status" value="1"/>
</dbReference>
<dbReference type="InterPro" id="IPR027417">
    <property type="entry name" value="P-loop_NTPase"/>
</dbReference>
<accession>V5WE74</accession>
<dbReference type="Pfam" id="PF13732">
    <property type="entry name" value="DrrA1-3_C"/>
    <property type="match status" value="1"/>
</dbReference>
<keyword evidence="3" id="KW-0536">Nodulation</keyword>
<evidence type="ECO:0000313" key="7">
    <source>
        <dbReference type="EMBL" id="AHC13874.1"/>
    </source>
</evidence>
<keyword evidence="2" id="KW-0813">Transport</keyword>
<dbReference type="GO" id="GO:0016887">
    <property type="term" value="F:ATP hydrolysis activity"/>
    <property type="evidence" value="ECO:0007669"/>
    <property type="project" value="InterPro"/>
</dbReference>
<dbReference type="InterPro" id="IPR003593">
    <property type="entry name" value="AAA+_ATPase"/>
</dbReference>
<evidence type="ECO:0000313" key="8">
    <source>
        <dbReference type="Proteomes" id="UP000018680"/>
    </source>
</evidence>
<evidence type="ECO:0000259" key="6">
    <source>
        <dbReference type="PROSITE" id="PS50893"/>
    </source>
</evidence>